<keyword evidence="12" id="KW-1185">Reference proteome</keyword>
<feature type="domain" description="Integrase catalytic" evidence="10">
    <location>
        <begin position="1"/>
        <end position="158"/>
    </location>
</feature>
<evidence type="ECO:0000256" key="5">
    <source>
        <dbReference type="ARBA" id="ARBA00022842"/>
    </source>
</evidence>
<dbReference type="GO" id="GO:0006310">
    <property type="term" value="P:DNA recombination"/>
    <property type="evidence" value="ECO:0007669"/>
    <property type="project" value="UniProtKB-KW"/>
</dbReference>
<evidence type="ECO:0000256" key="9">
    <source>
        <dbReference type="ARBA" id="ARBA00023172"/>
    </source>
</evidence>
<keyword evidence="5" id="KW-0460">Magnesium</keyword>
<evidence type="ECO:0000256" key="6">
    <source>
        <dbReference type="ARBA" id="ARBA00022908"/>
    </source>
</evidence>
<keyword evidence="2" id="KW-0479">Metal-binding</keyword>
<keyword evidence="8" id="KW-0808">Transferase</keyword>
<keyword evidence="9" id="KW-0233">DNA recombination</keyword>
<keyword evidence="7" id="KW-0695">RNA-directed DNA polymerase</keyword>
<dbReference type="PANTHER" id="PTHR42648">
    <property type="entry name" value="TRANSPOSASE, PUTATIVE-RELATED"/>
    <property type="match status" value="1"/>
</dbReference>
<evidence type="ECO:0000256" key="2">
    <source>
        <dbReference type="ARBA" id="ARBA00022723"/>
    </source>
</evidence>
<gene>
    <name evidence="11" type="ORF">AXF42_Ash003396</name>
</gene>
<dbReference type="InterPro" id="IPR039537">
    <property type="entry name" value="Retrotran_Ty1/copia-like"/>
</dbReference>
<dbReference type="GO" id="GO:0016787">
    <property type="term" value="F:hydrolase activity"/>
    <property type="evidence" value="ECO:0007669"/>
    <property type="project" value="UniProtKB-KW"/>
</dbReference>
<dbReference type="InterPro" id="IPR001584">
    <property type="entry name" value="Integrase_cat-core"/>
</dbReference>
<dbReference type="GO" id="GO:0003676">
    <property type="term" value="F:nucleic acid binding"/>
    <property type="evidence" value="ECO:0007669"/>
    <property type="project" value="InterPro"/>
</dbReference>
<keyword evidence="3" id="KW-0255">Endonuclease</keyword>
<keyword evidence="1" id="KW-0540">Nuclease</keyword>
<dbReference type="GO" id="GO:0003964">
    <property type="term" value="F:RNA-directed DNA polymerase activity"/>
    <property type="evidence" value="ECO:0007669"/>
    <property type="project" value="UniProtKB-KW"/>
</dbReference>
<dbReference type="InterPro" id="IPR012337">
    <property type="entry name" value="RNaseH-like_sf"/>
</dbReference>
<dbReference type="SUPFAM" id="SSF53098">
    <property type="entry name" value="Ribonuclease H-like"/>
    <property type="match status" value="1"/>
</dbReference>
<dbReference type="Pfam" id="PF00665">
    <property type="entry name" value="rve"/>
    <property type="match status" value="1"/>
</dbReference>
<dbReference type="GO" id="GO:0004519">
    <property type="term" value="F:endonuclease activity"/>
    <property type="evidence" value="ECO:0007669"/>
    <property type="project" value="UniProtKB-KW"/>
</dbReference>
<dbReference type="STRING" id="1088818.A0A2I0BG30"/>
<dbReference type="GO" id="GO:0015074">
    <property type="term" value="P:DNA integration"/>
    <property type="evidence" value="ECO:0007669"/>
    <property type="project" value="UniProtKB-KW"/>
</dbReference>
<evidence type="ECO:0000313" key="12">
    <source>
        <dbReference type="Proteomes" id="UP000236161"/>
    </source>
</evidence>
<dbReference type="GO" id="GO:0003887">
    <property type="term" value="F:DNA-directed DNA polymerase activity"/>
    <property type="evidence" value="ECO:0007669"/>
    <property type="project" value="UniProtKB-KW"/>
</dbReference>
<keyword evidence="6" id="KW-0229">DNA integration</keyword>
<sequence length="204" mass="24246">MSTESLGNCFYFLTFIDDYSRYTWVYFLKSKSESFKYFKEFKALVKKIFGFKIQNLRSDRGGEFNSFEFDEYCKIEGINRQLTAAYTPQQNGIAECKNRTLVEMATTMMEEKGLSKMVWQRLSQQPYICKIVVPRRHCRISLHLRLGMVLSLQFLTSRFLVLFVLSRFQQRKELNLIEEAQNVSSWDMMLELKDTELMMSKTRV</sequence>
<dbReference type="EMBL" id="KZ451885">
    <property type="protein sequence ID" value="PKA66741.1"/>
    <property type="molecule type" value="Genomic_DNA"/>
</dbReference>
<organism evidence="11 12">
    <name type="scientific">Apostasia shenzhenica</name>
    <dbReference type="NCBI Taxonomy" id="1088818"/>
    <lineage>
        <taxon>Eukaryota</taxon>
        <taxon>Viridiplantae</taxon>
        <taxon>Streptophyta</taxon>
        <taxon>Embryophyta</taxon>
        <taxon>Tracheophyta</taxon>
        <taxon>Spermatophyta</taxon>
        <taxon>Magnoliopsida</taxon>
        <taxon>Liliopsida</taxon>
        <taxon>Asparagales</taxon>
        <taxon>Orchidaceae</taxon>
        <taxon>Apostasioideae</taxon>
        <taxon>Apostasia</taxon>
    </lineage>
</organism>
<dbReference type="AlphaFoldDB" id="A0A2I0BG30"/>
<evidence type="ECO:0000256" key="4">
    <source>
        <dbReference type="ARBA" id="ARBA00022801"/>
    </source>
</evidence>
<dbReference type="PANTHER" id="PTHR42648:SF11">
    <property type="entry name" value="TRANSPOSON TY4-P GAG-POL POLYPROTEIN"/>
    <property type="match status" value="1"/>
</dbReference>
<evidence type="ECO:0000256" key="3">
    <source>
        <dbReference type="ARBA" id="ARBA00022759"/>
    </source>
</evidence>
<proteinExistence type="predicted"/>
<dbReference type="InterPro" id="IPR036397">
    <property type="entry name" value="RNaseH_sf"/>
</dbReference>
<dbReference type="Gene3D" id="3.30.420.10">
    <property type="entry name" value="Ribonuclease H-like superfamily/Ribonuclease H"/>
    <property type="match status" value="1"/>
</dbReference>
<name>A0A2I0BG30_9ASPA</name>
<keyword evidence="4 11" id="KW-0378">Hydrolase</keyword>
<evidence type="ECO:0000256" key="8">
    <source>
        <dbReference type="ARBA" id="ARBA00022932"/>
    </source>
</evidence>
<evidence type="ECO:0000256" key="7">
    <source>
        <dbReference type="ARBA" id="ARBA00022918"/>
    </source>
</evidence>
<keyword evidence="8" id="KW-0548">Nucleotidyltransferase</keyword>
<evidence type="ECO:0000259" key="10">
    <source>
        <dbReference type="PROSITE" id="PS50994"/>
    </source>
</evidence>
<dbReference type="PROSITE" id="PS50994">
    <property type="entry name" value="INTEGRASE"/>
    <property type="match status" value="1"/>
</dbReference>
<protein>
    <submittedName>
        <fullName evidence="11">Retrovirus-related Pol polyprotein from transposon TNT 1-94</fullName>
        <ecNumber evidence="11">3.1.13.-</ecNumber>
    </submittedName>
</protein>
<evidence type="ECO:0000256" key="1">
    <source>
        <dbReference type="ARBA" id="ARBA00022722"/>
    </source>
</evidence>
<dbReference type="GO" id="GO:0046872">
    <property type="term" value="F:metal ion binding"/>
    <property type="evidence" value="ECO:0007669"/>
    <property type="project" value="UniProtKB-KW"/>
</dbReference>
<dbReference type="OrthoDB" id="1933590at2759"/>
<accession>A0A2I0BG30</accession>
<evidence type="ECO:0000313" key="11">
    <source>
        <dbReference type="EMBL" id="PKA66741.1"/>
    </source>
</evidence>
<keyword evidence="8" id="KW-0239">DNA-directed DNA polymerase</keyword>
<dbReference type="Proteomes" id="UP000236161">
    <property type="component" value="Unassembled WGS sequence"/>
</dbReference>
<dbReference type="EC" id="3.1.13.-" evidence="11"/>
<reference evidence="11 12" key="1">
    <citation type="journal article" date="2017" name="Nature">
        <title>The Apostasia genome and the evolution of orchids.</title>
        <authorList>
            <person name="Zhang G.Q."/>
            <person name="Liu K.W."/>
            <person name="Li Z."/>
            <person name="Lohaus R."/>
            <person name="Hsiao Y.Y."/>
            <person name="Niu S.C."/>
            <person name="Wang J.Y."/>
            <person name="Lin Y.C."/>
            <person name="Xu Q."/>
            <person name="Chen L.J."/>
            <person name="Yoshida K."/>
            <person name="Fujiwara S."/>
            <person name="Wang Z.W."/>
            <person name="Zhang Y.Q."/>
            <person name="Mitsuda N."/>
            <person name="Wang M."/>
            <person name="Liu G.H."/>
            <person name="Pecoraro L."/>
            <person name="Huang H.X."/>
            <person name="Xiao X.J."/>
            <person name="Lin M."/>
            <person name="Wu X.Y."/>
            <person name="Wu W.L."/>
            <person name="Chen Y.Y."/>
            <person name="Chang S.B."/>
            <person name="Sakamoto S."/>
            <person name="Ohme-Takagi M."/>
            <person name="Yagi M."/>
            <person name="Zeng S.J."/>
            <person name="Shen C.Y."/>
            <person name="Yeh C.M."/>
            <person name="Luo Y.B."/>
            <person name="Tsai W.C."/>
            <person name="Van de Peer Y."/>
            <person name="Liu Z.J."/>
        </authorList>
    </citation>
    <scope>NUCLEOTIDE SEQUENCE [LARGE SCALE GENOMIC DNA]</scope>
    <source>
        <strain evidence="12">cv. Shenzhen</strain>
        <tissue evidence="11">Stem</tissue>
    </source>
</reference>